<reference evidence="1" key="5">
    <citation type="journal article" date="2002" name="Nature">
        <title>Analysis of the mouse transcriptome based on functional annotation of 60,770 full-length cDNAs.</title>
        <authorList>
            <consortium name="The FANTOM Consortium and the RIKEN Genome Exploration Research Group Phase I and II Team"/>
        </authorList>
    </citation>
    <scope>NUCLEOTIDE SEQUENCE</scope>
    <source>
        <strain evidence="1">C57BL/6J</strain>
        <strain evidence="2">NOD</strain>
        <tissue evidence="1">Embryonic body between diaphragm region and neck</tissue>
    </source>
</reference>
<dbReference type="AGR" id="MGI:3702484"/>
<evidence type="ECO:0000313" key="2">
    <source>
        <dbReference type="EMBL" id="BAE41655.1"/>
    </source>
</evidence>
<organism evidence="1">
    <name type="scientific">Mus musculus</name>
    <name type="common">Mouse</name>
    <dbReference type="NCBI Taxonomy" id="10090"/>
    <lineage>
        <taxon>Eukaryota</taxon>
        <taxon>Metazoa</taxon>
        <taxon>Chordata</taxon>
        <taxon>Craniata</taxon>
        <taxon>Vertebrata</taxon>
        <taxon>Euteleostomi</taxon>
        <taxon>Mammalia</taxon>
        <taxon>Eutheria</taxon>
        <taxon>Euarchontoglires</taxon>
        <taxon>Glires</taxon>
        <taxon>Rodentia</taxon>
        <taxon>Myomorpha</taxon>
        <taxon>Muroidea</taxon>
        <taxon>Muridae</taxon>
        <taxon>Murinae</taxon>
        <taxon>Mus</taxon>
        <taxon>Mus</taxon>
    </lineage>
</organism>
<protein>
    <submittedName>
        <fullName evidence="1">Uncharacterized protein</fullName>
    </submittedName>
</protein>
<name>Q3TRU6_MOUSE</name>
<reference evidence="1" key="2">
    <citation type="journal article" date="2000" name="Genome Res.">
        <title>Normalization and subtraction of cap-trapper-selected cDNAs to prepare full-length cDNA libraries for rapid discovery of new genes.</title>
        <authorList>
            <person name="Carninci P."/>
            <person name="Shibata Y."/>
            <person name="Hayatsu N."/>
            <person name="Sugahara Y."/>
            <person name="Shibata K."/>
            <person name="Itoh M."/>
            <person name="Konno H."/>
            <person name="Okazaki Y."/>
            <person name="Muramatsu M."/>
            <person name="Hayashizaki Y."/>
        </authorList>
    </citation>
    <scope>NUCLEOTIDE SEQUENCE</scope>
    <source>
        <strain evidence="1">C57BL/6J</strain>
        <strain evidence="2">NOD</strain>
        <tissue evidence="1">Embryonic body between diaphragm region and neck</tissue>
    </source>
</reference>
<reference evidence="1" key="6">
    <citation type="submission" date="2004-04" db="EMBL/GenBank/DDBJ databases">
        <authorList>
            <person name="Arakawa T."/>
            <person name="Carninci P."/>
            <person name="Fukuda S."/>
            <person name="Hashizume W."/>
            <person name="Hayashida K."/>
            <person name="Hori F."/>
            <person name="Iida J."/>
            <person name="Imamura K."/>
            <person name="Imotani K."/>
            <person name="Itoh M."/>
            <person name="Kanagawa S."/>
            <person name="Kawai J."/>
            <person name="Kojima M."/>
            <person name="Konno H."/>
            <person name="Murata M."/>
            <person name="Nakamura M."/>
            <person name="Ninomiya N."/>
            <person name="Nishiyori H."/>
            <person name="Nomura K."/>
            <person name="Ohno M."/>
            <person name="Sakazume N."/>
            <person name="Sano H."/>
            <person name="Sasaki D."/>
            <person name="Shibata K."/>
            <person name="Shiraki T."/>
            <person name="Tagami M."/>
            <person name="Tagami Y."/>
            <person name="Waki K."/>
            <person name="Watahiki A."/>
            <person name="Muramatsu M."/>
            <person name="Hayashizaki Y."/>
        </authorList>
    </citation>
    <scope>NUCLEOTIDE SEQUENCE</scope>
    <source>
        <strain evidence="1">C57BL/6J</strain>
        <strain evidence="2">NOD</strain>
        <tissue evidence="1">Embryonic body between diaphragm region and neck</tissue>
    </source>
</reference>
<reference evidence="1" key="1">
    <citation type="journal article" date="1999" name="Methods Enzymol.">
        <title>High-efficiency full-length cDNA cloning.</title>
        <authorList>
            <person name="Carninci P."/>
            <person name="Hayashizaki Y."/>
        </authorList>
    </citation>
    <scope>NUCLEOTIDE SEQUENCE</scope>
    <source>
        <strain evidence="1">C57BL/6J</strain>
        <strain evidence="2">NOD</strain>
        <tissue evidence="1">Embryonic body between diaphragm region and neck</tissue>
    </source>
</reference>
<reference evidence="1" key="8">
    <citation type="journal article" date="2005" name="Science">
        <title>Antisense Transcription in the Mammalian Transcriptome.</title>
        <authorList>
            <consortium name="RIKEN Genome Exploration Research Group and Genome Science Group (Genome Network Project Core Group) and the FANTOM Consortium"/>
        </authorList>
    </citation>
    <scope>NUCLEOTIDE SEQUENCE</scope>
    <source>
        <strain evidence="1">C57BL/6J</strain>
        <strain evidence="2">NOD</strain>
        <tissue evidence="1">Embryonic body between diaphragm region and neck</tissue>
    </source>
</reference>
<dbReference type="EMBL" id="AK170241">
    <property type="protein sequence ID" value="BAE41655.1"/>
    <property type="molecule type" value="mRNA"/>
</dbReference>
<dbReference type="MGI" id="MGI:3702484">
    <property type="gene designation" value="9430060I03Rik"/>
</dbReference>
<dbReference type="EMBL" id="AK137082">
    <property type="protein sequence ID" value="BAE23232.1"/>
    <property type="molecule type" value="mRNA"/>
</dbReference>
<evidence type="ECO:0000313" key="3">
    <source>
        <dbReference type="MGI" id="MGI:3702484"/>
    </source>
</evidence>
<reference evidence="1" key="4">
    <citation type="journal article" date="2001" name="Nature">
        <title>Functional annotation of a full-length mouse cDNA collection.</title>
        <authorList>
            <consortium name="The RIKEN Genome Exploration Research Group Phase II Team and the FANTOM Consortium"/>
        </authorList>
    </citation>
    <scope>NUCLEOTIDE SEQUENCE</scope>
    <source>
        <strain evidence="1">C57BL/6J</strain>
        <strain evidence="2">NOD</strain>
        <tissue evidence="1">Embryonic body between diaphragm region and neck</tissue>
    </source>
</reference>
<sequence>MQRRSQHTSLITGVVYFPACFAPSGVRQELGKAVVPPCLLKEPVRKWLSESRCYPSVAVVVALFWGGRGVTGVETCRGRAFVSKRLGFRRSGS</sequence>
<reference evidence="1" key="7">
    <citation type="journal article" date="2005" name="Science">
        <title>The Transcriptional Landscape of the Mammalian Genome.</title>
        <authorList>
            <consortium name="The FANTOM Consortium"/>
            <consortium name="Riken Genome Exploration Research Group and Genome Science Group (Genome Network Project Core Group)"/>
        </authorList>
    </citation>
    <scope>NUCLEOTIDE SEQUENCE</scope>
    <source>
        <strain evidence="1">C57BL/6J</strain>
        <strain evidence="2">NOD</strain>
        <tissue evidence="1">Embryonic body between diaphragm region and neck</tissue>
    </source>
</reference>
<gene>
    <name evidence="3" type="primary">9430060I03Rik</name>
</gene>
<accession>Q3TRU6</accession>
<reference evidence="1" key="3">
    <citation type="journal article" date="2000" name="Genome Res.">
        <title>RIKEN integrated sequence analysis (RISA) system--384-format sequencing pipeline with 384 multicapillary sequencer.</title>
        <authorList>
            <person name="Shibata K."/>
            <person name="Itoh M."/>
            <person name="Aizawa K."/>
            <person name="Nagaoka S."/>
            <person name="Sasaki N."/>
            <person name="Carninci P."/>
            <person name="Konno H."/>
            <person name="Akiyama J."/>
            <person name="Nishi K."/>
            <person name="Kitsunai T."/>
            <person name="Tashiro H."/>
            <person name="Itoh M."/>
            <person name="Sumi N."/>
            <person name="Ishii Y."/>
            <person name="Nakamura S."/>
            <person name="Hazama M."/>
            <person name="Nishine T."/>
            <person name="Harada A."/>
            <person name="Yamamoto R."/>
            <person name="Matsumoto H."/>
            <person name="Sakaguchi S."/>
            <person name="Ikegami T."/>
            <person name="Kashiwagi K."/>
            <person name="Fujiwake S."/>
            <person name="Inoue K."/>
            <person name="Togawa Y."/>
            <person name="Izawa M."/>
            <person name="Ohara E."/>
            <person name="Watahiki M."/>
            <person name="Yoneda Y."/>
            <person name="Ishikawa T."/>
            <person name="Ozawa K."/>
            <person name="Tanaka T."/>
            <person name="Matsuura S."/>
            <person name="Kawai J."/>
            <person name="Okazaki Y."/>
            <person name="Muramatsu M."/>
            <person name="Inoue Y."/>
            <person name="Kira A."/>
            <person name="Hayashizaki Y."/>
        </authorList>
    </citation>
    <scope>NUCLEOTIDE SEQUENCE</scope>
    <source>
        <strain evidence="1">C57BL/6J</strain>
        <strain evidence="2">NOD</strain>
        <tissue evidence="1">Embryonic body between diaphragm region and neck</tissue>
    </source>
</reference>
<dbReference type="EMBL" id="AK162459">
    <property type="protein sequence ID" value="BAE36930.1"/>
    <property type="molecule type" value="mRNA"/>
</dbReference>
<evidence type="ECO:0000313" key="1">
    <source>
        <dbReference type="EMBL" id="BAE36930.1"/>
    </source>
</evidence>
<dbReference type="AlphaFoldDB" id="Q3TRU6"/>
<proteinExistence type="evidence at transcript level"/>